<keyword evidence="2" id="KW-1185">Reference proteome</keyword>
<organism evidence="1 2">
    <name type="scientific">Plantactinospora endophytica</name>
    <dbReference type="NCBI Taxonomy" id="673535"/>
    <lineage>
        <taxon>Bacteria</taxon>
        <taxon>Bacillati</taxon>
        <taxon>Actinomycetota</taxon>
        <taxon>Actinomycetes</taxon>
        <taxon>Micromonosporales</taxon>
        <taxon>Micromonosporaceae</taxon>
        <taxon>Plantactinospora</taxon>
    </lineage>
</organism>
<evidence type="ECO:0000313" key="2">
    <source>
        <dbReference type="Proteomes" id="UP000646749"/>
    </source>
</evidence>
<dbReference type="EMBL" id="BONW01000022">
    <property type="protein sequence ID" value="GIG90002.1"/>
    <property type="molecule type" value="Genomic_DNA"/>
</dbReference>
<gene>
    <name evidence="1" type="ORF">Pen02_49380</name>
</gene>
<reference evidence="1 2" key="1">
    <citation type="submission" date="2021-01" db="EMBL/GenBank/DDBJ databases">
        <title>Whole genome shotgun sequence of Plantactinospora endophytica NBRC 110450.</title>
        <authorList>
            <person name="Komaki H."/>
            <person name="Tamura T."/>
        </authorList>
    </citation>
    <scope>NUCLEOTIDE SEQUENCE [LARGE SCALE GENOMIC DNA]</scope>
    <source>
        <strain evidence="1 2">NBRC 110450</strain>
    </source>
</reference>
<evidence type="ECO:0000313" key="1">
    <source>
        <dbReference type="EMBL" id="GIG90002.1"/>
    </source>
</evidence>
<proteinExistence type="predicted"/>
<comment type="caution">
    <text evidence="1">The sequence shown here is derived from an EMBL/GenBank/DDBJ whole genome shotgun (WGS) entry which is preliminary data.</text>
</comment>
<name>A0ABQ4E6Q3_9ACTN</name>
<sequence>MARHGIISPMGDEGWRWSDAWIFVSLIIAGGAGRHRRSSSTRRPEGVRLADVLSTADHLNRALPARHEIEAAVRRLVGAGLITVSDGWFRVTSAGEHLWRTRPHGGLATTVETVHGVLTRRHSPGSHDWELAEDEHAAAVQEYAARFTLPMPRRSPENSGQ</sequence>
<protein>
    <recommendedName>
        <fullName evidence="3">MarR family transcriptional regulator</fullName>
    </recommendedName>
</protein>
<dbReference type="Proteomes" id="UP000646749">
    <property type="component" value="Unassembled WGS sequence"/>
</dbReference>
<accession>A0ABQ4E6Q3</accession>
<evidence type="ECO:0008006" key="3">
    <source>
        <dbReference type="Google" id="ProtNLM"/>
    </source>
</evidence>